<dbReference type="PROSITE" id="PS50995">
    <property type="entry name" value="HTH_MARR_2"/>
    <property type="match status" value="1"/>
</dbReference>
<dbReference type="SMART" id="SM00347">
    <property type="entry name" value="HTH_MARR"/>
    <property type="match status" value="1"/>
</dbReference>
<dbReference type="PANTHER" id="PTHR42756:SF1">
    <property type="entry name" value="TRANSCRIPTIONAL REPRESSOR OF EMRAB OPERON"/>
    <property type="match status" value="1"/>
</dbReference>
<keyword evidence="2" id="KW-0238">DNA-binding</keyword>
<organism evidence="5 6">
    <name type="scientific">Dictyobacter alpinus</name>
    <dbReference type="NCBI Taxonomy" id="2014873"/>
    <lineage>
        <taxon>Bacteria</taxon>
        <taxon>Bacillati</taxon>
        <taxon>Chloroflexota</taxon>
        <taxon>Ktedonobacteria</taxon>
        <taxon>Ktedonobacterales</taxon>
        <taxon>Dictyobacteraceae</taxon>
        <taxon>Dictyobacter</taxon>
    </lineage>
</organism>
<evidence type="ECO:0000259" key="4">
    <source>
        <dbReference type="PROSITE" id="PS50995"/>
    </source>
</evidence>
<dbReference type="RefSeq" id="WP_126629256.1">
    <property type="nucleotide sequence ID" value="NZ_BIFT01000001.1"/>
</dbReference>
<dbReference type="OrthoDB" id="158803at2"/>
<dbReference type="InterPro" id="IPR036390">
    <property type="entry name" value="WH_DNA-bd_sf"/>
</dbReference>
<dbReference type="PANTHER" id="PTHR42756">
    <property type="entry name" value="TRANSCRIPTIONAL REGULATOR, MARR"/>
    <property type="match status" value="1"/>
</dbReference>
<keyword evidence="1" id="KW-0805">Transcription regulation</keyword>
<dbReference type="InterPro" id="IPR011991">
    <property type="entry name" value="ArsR-like_HTH"/>
</dbReference>
<evidence type="ECO:0000313" key="6">
    <source>
        <dbReference type="Proteomes" id="UP000287171"/>
    </source>
</evidence>
<dbReference type="PRINTS" id="PR00598">
    <property type="entry name" value="HTHMARR"/>
</dbReference>
<accession>A0A402BCJ1</accession>
<evidence type="ECO:0000256" key="3">
    <source>
        <dbReference type="ARBA" id="ARBA00023163"/>
    </source>
</evidence>
<dbReference type="EMBL" id="BIFT01000001">
    <property type="protein sequence ID" value="GCE29118.1"/>
    <property type="molecule type" value="Genomic_DNA"/>
</dbReference>
<keyword evidence="6" id="KW-1185">Reference proteome</keyword>
<proteinExistence type="predicted"/>
<gene>
    <name evidence="5" type="ORF">KDA_46020</name>
</gene>
<dbReference type="Pfam" id="PF12802">
    <property type="entry name" value="MarR_2"/>
    <property type="match status" value="1"/>
</dbReference>
<protein>
    <submittedName>
        <fullName evidence="5">MarR family transcriptional regulator</fullName>
    </submittedName>
</protein>
<evidence type="ECO:0000256" key="1">
    <source>
        <dbReference type="ARBA" id="ARBA00023015"/>
    </source>
</evidence>
<reference evidence="6" key="1">
    <citation type="submission" date="2018-12" db="EMBL/GenBank/DDBJ databases">
        <title>Tengunoibacter tsumagoiensis gen. nov., sp. nov., Dictyobacter kobayashii sp. nov., D. alpinus sp. nov., and D. joshuensis sp. nov. and description of Dictyobacteraceae fam. nov. within the order Ktedonobacterales isolated from Tengu-no-mugimeshi.</title>
        <authorList>
            <person name="Wang C.M."/>
            <person name="Zheng Y."/>
            <person name="Sakai Y."/>
            <person name="Toyoda A."/>
            <person name="Minakuchi Y."/>
            <person name="Abe K."/>
            <person name="Yokota A."/>
            <person name="Yabe S."/>
        </authorList>
    </citation>
    <scope>NUCLEOTIDE SEQUENCE [LARGE SCALE GENOMIC DNA]</scope>
    <source>
        <strain evidence="6">Uno16</strain>
    </source>
</reference>
<comment type="caution">
    <text evidence="5">The sequence shown here is derived from an EMBL/GenBank/DDBJ whole genome shotgun (WGS) entry which is preliminary data.</text>
</comment>
<dbReference type="Proteomes" id="UP000287171">
    <property type="component" value="Unassembled WGS sequence"/>
</dbReference>
<dbReference type="SUPFAM" id="SSF46785">
    <property type="entry name" value="Winged helix' DNA-binding domain"/>
    <property type="match status" value="1"/>
</dbReference>
<dbReference type="InterPro" id="IPR036388">
    <property type="entry name" value="WH-like_DNA-bd_sf"/>
</dbReference>
<keyword evidence="3" id="KW-0804">Transcription</keyword>
<dbReference type="Gene3D" id="1.10.10.10">
    <property type="entry name" value="Winged helix-like DNA-binding domain superfamily/Winged helix DNA-binding domain"/>
    <property type="match status" value="1"/>
</dbReference>
<evidence type="ECO:0000313" key="5">
    <source>
        <dbReference type="EMBL" id="GCE29118.1"/>
    </source>
</evidence>
<dbReference type="GO" id="GO:0003677">
    <property type="term" value="F:DNA binding"/>
    <property type="evidence" value="ECO:0007669"/>
    <property type="project" value="UniProtKB-KW"/>
</dbReference>
<name>A0A402BCJ1_9CHLR</name>
<evidence type="ECO:0000256" key="2">
    <source>
        <dbReference type="ARBA" id="ARBA00023125"/>
    </source>
</evidence>
<sequence length="137" mass="15588">MARTSVMAWLRLFRVFQKIDRMSDVHLREWGLSTAQFDVLAHVGAASGITQQELADRLLVTKGNISQLLDRLEKMGLLRRSQERRSNCLSLTEKGQELYARVVPAQEEMITKQFHGLSTAEVSSLLGLLRKLDHALR</sequence>
<dbReference type="CDD" id="cd00090">
    <property type="entry name" value="HTH_ARSR"/>
    <property type="match status" value="1"/>
</dbReference>
<feature type="domain" description="HTH marR-type" evidence="4">
    <location>
        <begin position="1"/>
        <end position="134"/>
    </location>
</feature>
<dbReference type="AlphaFoldDB" id="A0A402BCJ1"/>
<dbReference type="InterPro" id="IPR000835">
    <property type="entry name" value="HTH_MarR-typ"/>
</dbReference>
<dbReference type="GO" id="GO:0003700">
    <property type="term" value="F:DNA-binding transcription factor activity"/>
    <property type="evidence" value="ECO:0007669"/>
    <property type="project" value="InterPro"/>
</dbReference>